<evidence type="ECO:0000259" key="1">
    <source>
        <dbReference type="Pfam" id="PF20167"/>
    </source>
</evidence>
<evidence type="ECO:0000313" key="3">
    <source>
        <dbReference type="Proteomes" id="UP000593577"/>
    </source>
</evidence>
<dbReference type="InterPro" id="IPR046796">
    <property type="entry name" value="Transposase_32_dom"/>
</dbReference>
<sequence length="182" mass="22276">MSICQIYDAPYYYRYYLYKTDLKVFKNIDTEEILRFLTEGKEMWTYRIGIVIPETFNQEVMTPKAKMWMKFVCLRIWHITKMSKISLIQAIITYGILQKKQICIRTWIYKNMVDYMRNLGKGIFFPHLITKLCKRARVPIERMYKTMNPLRKLLNDDLLKQFVLIRMKQKKRRKRGFQDDKD</sequence>
<organism evidence="2 3">
    <name type="scientific">Gossypium aridum</name>
    <name type="common">American cotton</name>
    <name type="synonym">Erioxylum aridum</name>
    <dbReference type="NCBI Taxonomy" id="34290"/>
    <lineage>
        <taxon>Eukaryota</taxon>
        <taxon>Viridiplantae</taxon>
        <taxon>Streptophyta</taxon>
        <taxon>Embryophyta</taxon>
        <taxon>Tracheophyta</taxon>
        <taxon>Spermatophyta</taxon>
        <taxon>Magnoliopsida</taxon>
        <taxon>eudicotyledons</taxon>
        <taxon>Gunneridae</taxon>
        <taxon>Pentapetalae</taxon>
        <taxon>rosids</taxon>
        <taxon>malvids</taxon>
        <taxon>Malvales</taxon>
        <taxon>Malvaceae</taxon>
        <taxon>Malvoideae</taxon>
        <taxon>Gossypium</taxon>
    </lineage>
</organism>
<dbReference type="Pfam" id="PF20167">
    <property type="entry name" value="Transposase_32"/>
    <property type="match status" value="1"/>
</dbReference>
<comment type="caution">
    <text evidence="2">The sequence shown here is derived from an EMBL/GenBank/DDBJ whole genome shotgun (WGS) entry which is preliminary data.</text>
</comment>
<evidence type="ECO:0000313" key="2">
    <source>
        <dbReference type="EMBL" id="MBA0692755.1"/>
    </source>
</evidence>
<keyword evidence="3" id="KW-1185">Reference proteome</keyword>
<feature type="domain" description="Putative plant transposon protein" evidence="1">
    <location>
        <begin position="23"/>
        <end position="139"/>
    </location>
</feature>
<proteinExistence type="predicted"/>
<accession>A0A7J8XZN6</accession>
<reference evidence="2 3" key="1">
    <citation type="journal article" date="2019" name="Genome Biol. Evol.">
        <title>Insights into the evolution of the New World diploid cottons (Gossypium, subgenus Houzingenia) based on genome sequencing.</title>
        <authorList>
            <person name="Grover C.E."/>
            <person name="Arick M.A. 2nd"/>
            <person name="Thrash A."/>
            <person name="Conover J.L."/>
            <person name="Sanders W.S."/>
            <person name="Peterson D.G."/>
            <person name="Frelichowski J.E."/>
            <person name="Scheffler J.A."/>
            <person name="Scheffler B.E."/>
            <person name="Wendel J.F."/>
        </authorList>
    </citation>
    <scope>NUCLEOTIDE SEQUENCE [LARGE SCALE GENOMIC DNA]</scope>
    <source>
        <strain evidence="2">185</strain>
        <tissue evidence="2">Leaf</tissue>
    </source>
</reference>
<dbReference type="EMBL" id="JABFAA010000009">
    <property type="protein sequence ID" value="MBA0692755.1"/>
    <property type="molecule type" value="Genomic_DNA"/>
</dbReference>
<gene>
    <name evidence="2" type="ORF">Goari_010292</name>
</gene>
<dbReference type="Proteomes" id="UP000593577">
    <property type="component" value="Unassembled WGS sequence"/>
</dbReference>
<protein>
    <recommendedName>
        <fullName evidence="1">Putative plant transposon protein domain-containing protein</fullName>
    </recommendedName>
</protein>
<dbReference type="AlphaFoldDB" id="A0A7J8XZN6"/>
<name>A0A7J8XZN6_GOSAI</name>